<name>A0A0F9CR13_9ZZZZ</name>
<organism evidence="1">
    <name type="scientific">marine sediment metagenome</name>
    <dbReference type="NCBI Taxonomy" id="412755"/>
    <lineage>
        <taxon>unclassified sequences</taxon>
        <taxon>metagenomes</taxon>
        <taxon>ecological metagenomes</taxon>
    </lineage>
</organism>
<gene>
    <name evidence="1" type="ORF">LCGC14_2293520</name>
</gene>
<dbReference type="AlphaFoldDB" id="A0A0F9CR13"/>
<accession>A0A0F9CR13</accession>
<proteinExistence type="predicted"/>
<sequence length="99" mass="11592">MDWKDTVMARRIYEGDNTYEERAKQAEISFKAGMEEESTQAYHAGLHDGILRGRREVVEWVKYCPQCGSYIPKNLNDTRTLECRICDWSGQDKLKDWGL</sequence>
<evidence type="ECO:0000313" key="1">
    <source>
        <dbReference type="EMBL" id="KKL51639.1"/>
    </source>
</evidence>
<protein>
    <submittedName>
        <fullName evidence="1">Uncharacterized protein</fullName>
    </submittedName>
</protein>
<comment type="caution">
    <text evidence="1">The sequence shown here is derived from an EMBL/GenBank/DDBJ whole genome shotgun (WGS) entry which is preliminary data.</text>
</comment>
<dbReference type="EMBL" id="LAZR01032177">
    <property type="protein sequence ID" value="KKL51639.1"/>
    <property type="molecule type" value="Genomic_DNA"/>
</dbReference>
<reference evidence="1" key="1">
    <citation type="journal article" date="2015" name="Nature">
        <title>Complex archaea that bridge the gap between prokaryotes and eukaryotes.</title>
        <authorList>
            <person name="Spang A."/>
            <person name="Saw J.H."/>
            <person name="Jorgensen S.L."/>
            <person name="Zaremba-Niedzwiedzka K."/>
            <person name="Martijn J."/>
            <person name="Lind A.E."/>
            <person name="van Eijk R."/>
            <person name="Schleper C."/>
            <person name="Guy L."/>
            <person name="Ettema T.J."/>
        </authorList>
    </citation>
    <scope>NUCLEOTIDE SEQUENCE</scope>
</reference>